<dbReference type="EMBL" id="RBNI01017651">
    <property type="protein sequence ID" value="RUP00802.1"/>
    <property type="molecule type" value="Genomic_DNA"/>
</dbReference>
<feature type="region of interest" description="Disordered" evidence="1">
    <location>
        <begin position="149"/>
        <end position="174"/>
    </location>
</feature>
<evidence type="ECO:0000313" key="2">
    <source>
        <dbReference type="EMBL" id="RUP00802.1"/>
    </source>
</evidence>
<comment type="caution">
    <text evidence="2">The sequence shown here is derived from an EMBL/GenBank/DDBJ whole genome shotgun (WGS) entry which is preliminary data.</text>
</comment>
<dbReference type="InterPro" id="IPR016024">
    <property type="entry name" value="ARM-type_fold"/>
</dbReference>
<gene>
    <name evidence="2" type="ORF">BC936DRAFT_140703</name>
</gene>
<name>A0A433ADW0_9FUNG</name>
<dbReference type="Gene3D" id="1.25.10.10">
    <property type="entry name" value="Leucine-rich Repeat Variant"/>
    <property type="match status" value="1"/>
</dbReference>
<evidence type="ECO:0000256" key="1">
    <source>
        <dbReference type="SAM" id="MobiDB-lite"/>
    </source>
</evidence>
<organism evidence="2 3">
    <name type="scientific">Jimgerdemannia flammicorona</name>
    <dbReference type="NCBI Taxonomy" id="994334"/>
    <lineage>
        <taxon>Eukaryota</taxon>
        <taxon>Fungi</taxon>
        <taxon>Fungi incertae sedis</taxon>
        <taxon>Mucoromycota</taxon>
        <taxon>Mucoromycotina</taxon>
        <taxon>Endogonomycetes</taxon>
        <taxon>Endogonales</taxon>
        <taxon>Endogonaceae</taxon>
        <taxon>Jimgerdemannia</taxon>
    </lineage>
</organism>
<dbReference type="OrthoDB" id="5589702at2759"/>
<reference evidence="2 3" key="1">
    <citation type="journal article" date="2018" name="New Phytol.">
        <title>Phylogenomics of Endogonaceae and evolution of mycorrhizas within Mucoromycota.</title>
        <authorList>
            <person name="Chang Y."/>
            <person name="Desiro A."/>
            <person name="Na H."/>
            <person name="Sandor L."/>
            <person name="Lipzen A."/>
            <person name="Clum A."/>
            <person name="Barry K."/>
            <person name="Grigoriev I.V."/>
            <person name="Martin F.M."/>
            <person name="Stajich J.E."/>
            <person name="Smith M.E."/>
            <person name="Bonito G."/>
            <person name="Spatafora J.W."/>
        </authorList>
    </citation>
    <scope>NUCLEOTIDE SEQUENCE [LARGE SCALE GENOMIC DNA]</scope>
    <source>
        <strain evidence="2 3">GMNB39</strain>
    </source>
</reference>
<protein>
    <submittedName>
        <fullName evidence="2">Uncharacterized protein</fullName>
    </submittedName>
</protein>
<dbReference type="Proteomes" id="UP000268093">
    <property type="component" value="Unassembled WGS sequence"/>
</dbReference>
<evidence type="ECO:0000313" key="3">
    <source>
        <dbReference type="Proteomes" id="UP000268093"/>
    </source>
</evidence>
<sequence>MNSFLAAVSDVKDLVVAELSRVFPTTATLSPGTDDNLDSLHIPTADQVEANIKDFKLSSTTTPQQQHLDVDLITPSSTNAVQRDALRSLTFLLSEPASPTLSNGHSDPDAIFSKLDVLETLCKLLFANRENQAEFRKMDGYAAIIKVFDEGPGGDMPPPDHEEEESSERREALQSEGKEALMDLVVAEAKGTLHLELSCEPQPCLYLPNFNFFVWFLQNAFDVIFTTVVDGSQDGQIGNHDALEIVGRMAVSSTRLDVRKHAINCLQDLVTLNPLNAVAVYHFGIVDLLLKTLSAAVQSPGNQQAVARALGVAFSPSLVPDDGFYAPPTTDCRARFAETLPAAENDSIINASPVYLYLASVARLLDYVAVILSEHNVYVLLVSSSSSCGGM</sequence>
<keyword evidence="3" id="KW-1185">Reference proteome</keyword>
<dbReference type="InterPro" id="IPR011989">
    <property type="entry name" value="ARM-like"/>
</dbReference>
<dbReference type="SUPFAM" id="SSF48371">
    <property type="entry name" value="ARM repeat"/>
    <property type="match status" value="1"/>
</dbReference>
<proteinExistence type="predicted"/>
<accession>A0A433ADW0</accession>
<dbReference type="AlphaFoldDB" id="A0A433ADW0"/>